<feature type="region of interest" description="Disordered" evidence="1">
    <location>
        <begin position="183"/>
        <end position="202"/>
    </location>
</feature>
<protein>
    <submittedName>
        <fullName evidence="2">Uncharacterized protein</fullName>
    </submittedName>
</protein>
<dbReference type="AlphaFoldDB" id="A0A8B6G289"/>
<organism evidence="2 3">
    <name type="scientific">Mytilus galloprovincialis</name>
    <name type="common">Mediterranean mussel</name>
    <dbReference type="NCBI Taxonomy" id="29158"/>
    <lineage>
        <taxon>Eukaryota</taxon>
        <taxon>Metazoa</taxon>
        <taxon>Spiralia</taxon>
        <taxon>Lophotrochozoa</taxon>
        <taxon>Mollusca</taxon>
        <taxon>Bivalvia</taxon>
        <taxon>Autobranchia</taxon>
        <taxon>Pteriomorphia</taxon>
        <taxon>Mytilida</taxon>
        <taxon>Mytiloidea</taxon>
        <taxon>Mytilidae</taxon>
        <taxon>Mytilinae</taxon>
        <taxon>Mytilus</taxon>
    </lineage>
</organism>
<name>A0A8B6G289_MYTGA</name>
<comment type="caution">
    <text evidence="2">The sequence shown here is derived from an EMBL/GenBank/DDBJ whole genome shotgun (WGS) entry which is preliminary data.</text>
</comment>
<feature type="compositionally biased region" description="Low complexity" evidence="1">
    <location>
        <begin position="191"/>
        <end position="202"/>
    </location>
</feature>
<proteinExistence type="predicted"/>
<evidence type="ECO:0000256" key="1">
    <source>
        <dbReference type="SAM" id="MobiDB-lite"/>
    </source>
</evidence>
<sequence length="202" mass="22841">MNTSDATTCTQDIEIQKNQAEKTVGEKNTIRKRSRVTSSSSPDEPDTKKIKTDCDEPEKEEEKDEKNVPQPVKRREAYISTCSSLYKAESFRSLKLNSGHRWGMEDIAEIDVGSLPVHVSTIDLRTNKLRRNHEINDKDVNERFNKFAEESHQEVLLVGTVPASCLKLIKFTGVVPDSDNSWCDPDEISSDDSIYSGSDSDW</sequence>
<evidence type="ECO:0000313" key="3">
    <source>
        <dbReference type="Proteomes" id="UP000596742"/>
    </source>
</evidence>
<feature type="compositionally biased region" description="Basic and acidic residues" evidence="1">
    <location>
        <begin position="45"/>
        <end position="54"/>
    </location>
</feature>
<keyword evidence="3" id="KW-1185">Reference proteome</keyword>
<feature type="compositionally biased region" description="Basic and acidic residues" evidence="1">
    <location>
        <begin position="19"/>
        <end position="29"/>
    </location>
</feature>
<accession>A0A8B6G289</accession>
<evidence type="ECO:0000313" key="2">
    <source>
        <dbReference type="EMBL" id="VDI57653.1"/>
    </source>
</evidence>
<reference evidence="2" key="1">
    <citation type="submission" date="2018-11" db="EMBL/GenBank/DDBJ databases">
        <authorList>
            <person name="Alioto T."/>
            <person name="Alioto T."/>
        </authorList>
    </citation>
    <scope>NUCLEOTIDE SEQUENCE</scope>
</reference>
<feature type="region of interest" description="Disordered" evidence="1">
    <location>
        <begin position="19"/>
        <end position="71"/>
    </location>
</feature>
<dbReference type="EMBL" id="UYJE01007763">
    <property type="protein sequence ID" value="VDI57653.1"/>
    <property type="molecule type" value="Genomic_DNA"/>
</dbReference>
<dbReference type="Proteomes" id="UP000596742">
    <property type="component" value="Unassembled WGS sequence"/>
</dbReference>
<gene>
    <name evidence="2" type="ORF">MGAL_10B070022</name>
</gene>